<gene>
    <name evidence="2" type="ORF">C9994_13890</name>
</gene>
<keyword evidence="1" id="KW-1133">Transmembrane helix</keyword>
<evidence type="ECO:0000313" key="3">
    <source>
        <dbReference type="Proteomes" id="UP000240608"/>
    </source>
</evidence>
<dbReference type="AlphaFoldDB" id="A0A2T4DFF7"/>
<keyword evidence="1" id="KW-0812">Transmembrane</keyword>
<reference evidence="2 3" key="1">
    <citation type="submission" date="2018-03" db="EMBL/GenBank/DDBJ databases">
        <title>Cross-interface Injection: A General Nanoliter Liquid Handling Method Applied to Single Cells Genome Amplification Automated Nanoliter Liquid Handling Applied to Single Cell Multiple Displacement Amplification.</title>
        <authorList>
            <person name="Yun J."/>
            <person name="Xu P."/>
            <person name="Xu J."/>
            <person name="Dai X."/>
            <person name="Wang Y."/>
            <person name="Zheng X."/>
            <person name="Cao C."/>
            <person name="Yi Q."/>
            <person name="Zhu Y."/>
            <person name="Wang L."/>
            <person name="Dong Z."/>
            <person name="Huang Y."/>
            <person name="Huang L."/>
            <person name="Du W."/>
        </authorList>
    </citation>
    <scope>NUCLEOTIDE SEQUENCE [LARGE SCALE GENOMIC DNA]</scope>
    <source>
        <strain evidence="2 3">Z-D1-2</strain>
    </source>
</reference>
<evidence type="ECO:0000313" key="2">
    <source>
        <dbReference type="EMBL" id="PTB92526.1"/>
    </source>
</evidence>
<organism evidence="2 3">
    <name type="scientific">Marivirga lumbricoides</name>
    <dbReference type="NCBI Taxonomy" id="1046115"/>
    <lineage>
        <taxon>Bacteria</taxon>
        <taxon>Pseudomonadati</taxon>
        <taxon>Bacteroidota</taxon>
        <taxon>Cytophagia</taxon>
        <taxon>Cytophagales</taxon>
        <taxon>Marivirgaceae</taxon>
        <taxon>Marivirga</taxon>
    </lineage>
</organism>
<keyword evidence="1" id="KW-0472">Membrane</keyword>
<proteinExistence type="predicted"/>
<dbReference type="EMBL" id="PYVU01000215">
    <property type="protein sequence ID" value="PTB92526.1"/>
    <property type="molecule type" value="Genomic_DNA"/>
</dbReference>
<sequence>METTDVISLITYLFFIYLILAIFIERTVEIFMAIISYLDCKLKGYSYWNKLAHKYKMRLDRLYDFQGDNISAKEKILNWILWDIVTEKSYEGGKHIISAEAVRFKYFRLASRIFAFLLSSSFALFIKINLNVDLISLLEKVSNVDLLIENGSLKVFLTAVALSVGSEPLHALISKFENIGKDKNLSKSKTG</sequence>
<feature type="transmembrane region" description="Helical" evidence="1">
    <location>
        <begin position="6"/>
        <end position="24"/>
    </location>
</feature>
<accession>A0A2T4DFF7</accession>
<evidence type="ECO:0000256" key="1">
    <source>
        <dbReference type="SAM" id="Phobius"/>
    </source>
</evidence>
<protein>
    <submittedName>
        <fullName evidence="2">Uncharacterized protein</fullName>
    </submittedName>
</protein>
<comment type="caution">
    <text evidence="2">The sequence shown here is derived from an EMBL/GenBank/DDBJ whole genome shotgun (WGS) entry which is preliminary data.</text>
</comment>
<dbReference type="Proteomes" id="UP000240608">
    <property type="component" value="Unassembled WGS sequence"/>
</dbReference>
<name>A0A2T4DFF7_9BACT</name>